<evidence type="ECO:0000259" key="1">
    <source>
        <dbReference type="Pfam" id="PF01695"/>
    </source>
</evidence>
<evidence type="ECO:0000313" key="2">
    <source>
        <dbReference type="EMBL" id="MBC8581593.1"/>
    </source>
</evidence>
<accession>A0A926EJW0</accession>
<feature type="non-terminal residue" evidence="2">
    <location>
        <position position="1"/>
    </location>
</feature>
<dbReference type="AlphaFoldDB" id="A0A926EJW0"/>
<gene>
    <name evidence="2" type="ORF">H8718_19085</name>
</gene>
<dbReference type="InterPro" id="IPR027417">
    <property type="entry name" value="P-loop_NTPase"/>
</dbReference>
<feature type="domain" description="IstB-like ATP-binding" evidence="1">
    <location>
        <begin position="6"/>
        <end position="90"/>
    </location>
</feature>
<dbReference type="Proteomes" id="UP000655830">
    <property type="component" value="Unassembled WGS sequence"/>
</dbReference>
<comment type="caution">
    <text evidence="2">The sequence shown here is derived from an EMBL/GenBank/DDBJ whole genome shotgun (WGS) entry which is preliminary data.</text>
</comment>
<keyword evidence="2" id="KW-0547">Nucleotide-binding</keyword>
<keyword evidence="3" id="KW-1185">Reference proteome</keyword>
<name>A0A926EJW0_9FIRM</name>
<proteinExistence type="predicted"/>
<protein>
    <submittedName>
        <fullName evidence="2">ATP-binding protein</fullName>
    </submittedName>
</protein>
<dbReference type="GO" id="GO:0005524">
    <property type="term" value="F:ATP binding"/>
    <property type="evidence" value="ECO:0007669"/>
    <property type="project" value="UniProtKB-KW"/>
</dbReference>
<dbReference type="EMBL" id="JACRSY010000062">
    <property type="protein sequence ID" value="MBC8581593.1"/>
    <property type="molecule type" value="Genomic_DNA"/>
</dbReference>
<dbReference type="Pfam" id="PF01695">
    <property type="entry name" value="IstB_IS21"/>
    <property type="match status" value="1"/>
</dbReference>
<evidence type="ECO:0000313" key="3">
    <source>
        <dbReference type="Proteomes" id="UP000655830"/>
    </source>
</evidence>
<dbReference type="RefSeq" id="WP_249334597.1">
    <property type="nucleotide sequence ID" value="NZ_JACRSY010000062.1"/>
</dbReference>
<keyword evidence="2" id="KW-0067">ATP-binding</keyword>
<dbReference type="InterPro" id="IPR002611">
    <property type="entry name" value="IstB_ATP-bd"/>
</dbReference>
<organism evidence="2 3">
    <name type="scientific">Zhenhengia yiwuensis</name>
    <dbReference type="NCBI Taxonomy" id="2763666"/>
    <lineage>
        <taxon>Bacteria</taxon>
        <taxon>Bacillati</taxon>
        <taxon>Bacillota</taxon>
        <taxon>Clostridia</taxon>
        <taxon>Lachnospirales</taxon>
        <taxon>Lachnospiraceae</taxon>
        <taxon>Zhenhengia</taxon>
    </lineage>
</organism>
<reference evidence="2" key="1">
    <citation type="submission" date="2020-08" db="EMBL/GenBank/DDBJ databases">
        <title>Genome public.</title>
        <authorList>
            <person name="Liu C."/>
            <person name="Sun Q."/>
        </authorList>
    </citation>
    <scope>NUCLEOTIDE SEQUENCE</scope>
    <source>
        <strain evidence="2">NSJ-12</strain>
    </source>
</reference>
<dbReference type="Gene3D" id="3.40.50.300">
    <property type="entry name" value="P-loop containing nucleotide triphosphate hydrolases"/>
    <property type="match status" value="1"/>
</dbReference>
<sequence>GMSKLITKFSNYHLLIIDEWLLHDLTEEDVRFIFELTEKRYDCHSTIFCTQYKPKEWYTRLGGGTMADAILDRIIHNAIWLETGSTNMRKLFSGQ</sequence>